<reference evidence="2 3" key="1">
    <citation type="journal article" date="2017" name="PLoS Biol.">
        <title>The sea cucumber genome provides insights into morphological evolution and visceral regeneration.</title>
        <authorList>
            <person name="Zhang X."/>
            <person name="Sun L."/>
            <person name="Yuan J."/>
            <person name="Sun Y."/>
            <person name="Gao Y."/>
            <person name="Zhang L."/>
            <person name="Li S."/>
            <person name="Dai H."/>
            <person name="Hamel J.F."/>
            <person name="Liu C."/>
            <person name="Yu Y."/>
            <person name="Liu S."/>
            <person name="Lin W."/>
            <person name="Guo K."/>
            <person name="Jin S."/>
            <person name="Xu P."/>
            <person name="Storey K.B."/>
            <person name="Huan P."/>
            <person name="Zhang T."/>
            <person name="Zhou Y."/>
            <person name="Zhang J."/>
            <person name="Lin C."/>
            <person name="Li X."/>
            <person name="Xing L."/>
            <person name="Huo D."/>
            <person name="Sun M."/>
            <person name="Wang L."/>
            <person name="Mercier A."/>
            <person name="Li F."/>
            <person name="Yang H."/>
            <person name="Xiang J."/>
        </authorList>
    </citation>
    <scope>NUCLEOTIDE SEQUENCE [LARGE SCALE GENOMIC DNA]</scope>
    <source>
        <strain evidence="2">Shaxun</strain>
        <tissue evidence="2">Muscle</tissue>
    </source>
</reference>
<dbReference type="OrthoDB" id="10036828at2759"/>
<dbReference type="Proteomes" id="UP000230750">
    <property type="component" value="Unassembled WGS sequence"/>
</dbReference>
<evidence type="ECO:0000313" key="3">
    <source>
        <dbReference type="Proteomes" id="UP000230750"/>
    </source>
</evidence>
<sequence length="226" mass="26356">MERSHSTLPLRCKKIRSCDTHCWIHPIQTASVFRGWDQGDTASKAEDGPREVGPHFSISVCVKNRYCKYVQRMGPGRYCKMSEDGPREVDLTLVSLCVLKKILQAQVPSFDWNEIKSYEADEEGMAFNFDYEKPGKKRRAVKVYTKYFDYLDDCFKRIFKEKEHQSRNETNHNGRSVENNEDVDDDDEVSSRKADQENEEEEDEEEEEERRGGGGRRGRGGGRRRR</sequence>
<proteinExistence type="predicted"/>
<evidence type="ECO:0000256" key="1">
    <source>
        <dbReference type="SAM" id="MobiDB-lite"/>
    </source>
</evidence>
<comment type="caution">
    <text evidence="2">The sequence shown here is derived from an EMBL/GenBank/DDBJ whole genome shotgun (WGS) entry which is preliminary data.</text>
</comment>
<gene>
    <name evidence="2" type="ORF">BSL78_07573</name>
</gene>
<dbReference type="AlphaFoldDB" id="A0A2G8L5F9"/>
<keyword evidence="3" id="KW-1185">Reference proteome</keyword>
<feature type="compositionally biased region" description="Acidic residues" evidence="1">
    <location>
        <begin position="179"/>
        <end position="188"/>
    </location>
</feature>
<dbReference type="GO" id="GO:0032456">
    <property type="term" value="P:endocytic recycling"/>
    <property type="evidence" value="ECO:0007669"/>
    <property type="project" value="TreeGrafter"/>
</dbReference>
<feature type="compositionally biased region" description="Basic residues" evidence="1">
    <location>
        <begin position="213"/>
        <end position="226"/>
    </location>
</feature>
<dbReference type="PANTHER" id="PTHR12431:SF19">
    <property type="entry name" value="SORTING NEXIN-27"/>
    <property type="match status" value="1"/>
</dbReference>
<dbReference type="GO" id="GO:0006886">
    <property type="term" value="P:intracellular protein transport"/>
    <property type="evidence" value="ECO:0007669"/>
    <property type="project" value="TreeGrafter"/>
</dbReference>
<dbReference type="GO" id="GO:0035091">
    <property type="term" value="F:phosphatidylinositol binding"/>
    <property type="evidence" value="ECO:0007669"/>
    <property type="project" value="TreeGrafter"/>
</dbReference>
<protein>
    <submittedName>
        <fullName evidence="2">Putative sorting nexin-27</fullName>
    </submittedName>
</protein>
<name>A0A2G8L5F9_STIJA</name>
<feature type="compositionally biased region" description="Acidic residues" evidence="1">
    <location>
        <begin position="197"/>
        <end position="208"/>
    </location>
</feature>
<organism evidence="2 3">
    <name type="scientific">Stichopus japonicus</name>
    <name type="common">Sea cucumber</name>
    <dbReference type="NCBI Taxonomy" id="307972"/>
    <lineage>
        <taxon>Eukaryota</taxon>
        <taxon>Metazoa</taxon>
        <taxon>Echinodermata</taxon>
        <taxon>Eleutherozoa</taxon>
        <taxon>Echinozoa</taxon>
        <taxon>Holothuroidea</taxon>
        <taxon>Aspidochirotacea</taxon>
        <taxon>Aspidochirotida</taxon>
        <taxon>Stichopodidae</taxon>
        <taxon>Apostichopus</taxon>
    </lineage>
</organism>
<accession>A0A2G8L5F9</accession>
<dbReference type="STRING" id="307972.A0A2G8L5F9"/>
<dbReference type="EMBL" id="MRZV01000213">
    <property type="protein sequence ID" value="PIK55492.1"/>
    <property type="molecule type" value="Genomic_DNA"/>
</dbReference>
<feature type="region of interest" description="Disordered" evidence="1">
    <location>
        <begin position="164"/>
        <end position="226"/>
    </location>
</feature>
<dbReference type="GO" id="GO:0005769">
    <property type="term" value="C:early endosome"/>
    <property type="evidence" value="ECO:0007669"/>
    <property type="project" value="TreeGrafter"/>
</dbReference>
<evidence type="ECO:0000313" key="2">
    <source>
        <dbReference type="EMBL" id="PIK55492.1"/>
    </source>
</evidence>
<dbReference type="PANTHER" id="PTHR12431">
    <property type="entry name" value="SORTING NEXIN 17 AND 27"/>
    <property type="match status" value="1"/>
</dbReference>